<dbReference type="PANTHER" id="PTHR32133:SF386">
    <property type="entry name" value="F-BOX DOMAIN-CONTAINING PROTEIN"/>
    <property type="match status" value="1"/>
</dbReference>
<evidence type="ECO:0000313" key="4">
    <source>
        <dbReference type="Proteomes" id="UP001497457"/>
    </source>
</evidence>
<evidence type="ECO:0000259" key="2">
    <source>
        <dbReference type="Pfam" id="PF23635"/>
    </source>
</evidence>
<organism evidence="3 4">
    <name type="scientific">Urochloa decumbens</name>
    <dbReference type="NCBI Taxonomy" id="240449"/>
    <lineage>
        <taxon>Eukaryota</taxon>
        <taxon>Viridiplantae</taxon>
        <taxon>Streptophyta</taxon>
        <taxon>Embryophyta</taxon>
        <taxon>Tracheophyta</taxon>
        <taxon>Spermatophyta</taxon>
        <taxon>Magnoliopsida</taxon>
        <taxon>Liliopsida</taxon>
        <taxon>Poales</taxon>
        <taxon>Poaceae</taxon>
        <taxon>PACMAD clade</taxon>
        <taxon>Panicoideae</taxon>
        <taxon>Panicodae</taxon>
        <taxon>Paniceae</taxon>
        <taxon>Melinidinae</taxon>
        <taxon>Urochloa</taxon>
    </lineage>
</organism>
<dbReference type="Pfam" id="PF23635">
    <property type="entry name" value="Beta-prop_AT5G49610-like"/>
    <property type="match status" value="1"/>
</dbReference>
<keyword evidence="4" id="KW-1185">Reference proteome</keyword>
<dbReference type="InterPro" id="IPR001810">
    <property type="entry name" value="F-box_dom"/>
</dbReference>
<evidence type="ECO:0008006" key="5">
    <source>
        <dbReference type="Google" id="ProtNLM"/>
    </source>
</evidence>
<protein>
    <recommendedName>
        <fullName evidence="5">F-box domain-containing protein</fullName>
    </recommendedName>
</protein>
<accession>A0ABC9FPP4</accession>
<dbReference type="EMBL" id="OZ075117">
    <property type="protein sequence ID" value="CAL5078603.1"/>
    <property type="molecule type" value="Genomic_DNA"/>
</dbReference>
<dbReference type="Pfam" id="PF00646">
    <property type="entry name" value="F-box"/>
    <property type="match status" value="1"/>
</dbReference>
<dbReference type="InterPro" id="IPR036047">
    <property type="entry name" value="F-box-like_dom_sf"/>
</dbReference>
<dbReference type="AlphaFoldDB" id="A0ABC9FPP4"/>
<dbReference type="InterPro" id="IPR056594">
    <property type="entry name" value="AT5G49610-like_b-prop"/>
</dbReference>
<sequence>MAAPPPPPALMDELIEEFLLRLPPEDPARLVRAALVCKPWGRLVSCPRFRRRYREHHRTPPLLGFVQAARGSNSTCLTHFVSTSSFRPPRAELSGWIAIHSCHGRVLCYPPPVKPPEKRLLVWNLVTGEQRELPRLPWYPYLGASWNAAVLCAYSVGAGCSNLDCHHGPFVVVFVGTLRDKTVVGVYSSVTDAWGEPTFTQDRHKQFCLLTGSLVGNALYFNKMMGTKLLKYDLTTREISAINLPAQAPKWQIVLMAMEDGRLGFATMQESKLCLWSREDGQDGDARWEQSRIIELDALLPVQALSTEPRIVGCADGVEDILLGTRAGNFSVVLKSRRAKEIGLRGPGFGSFVVPVTSFCTPALETANSGEGSGAGASSA</sequence>
<feature type="domain" description="F-box" evidence="1">
    <location>
        <begin position="12"/>
        <end position="51"/>
    </location>
</feature>
<dbReference type="PANTHER" id="PTHR32133">
    <property type="entry name" value="OS07G0120400 PROTEIN"/>
    <property type="match status" value="1"/>
</dbReference>
<reference evidence="3" key="1">
    <citation type="submission" date="2024-10" db="EMBL/GenBank/DDBJ databases">
        <authorList>
            <person name="Ryan C."/>
        </authorList>
    </citation>
    <scope>NUCLEOTIDE SEQUENCE [LARGE SCALE GENOMIC DNA]</scope>
</reference>
<evidence type="ECO:0000313" key="3">
    <source>
        <dbReference type="EMBL" id="CAL5078603.1"/>
    </source>
</evidence>
<gene>
    <name evidence="3" type="ORF">URODEC1_LOCUS107212</name>
</gene>
<dbReference type="SUPFAM" id="SSF81383">
    <property type="entry name" value="F-box domain"/>
    <property type="match status" value="1"/>
</dbReference>
<name>A0ABC9FPP4_9POAL</name>
<dbReference type="Proteomes" id="UP001497457">
    <property type="component" value="Chromosome 7b"/>
</dbReference>
<evidence type="ECO:0000259" key="1">
    <source>
        <dbReference type="Pfam" id="PF00646"/>
    </source>
</evidence>
<proteinExistence type="predicted"/>
<feature type="domain" description="F-box protein AT5G49610-like beta-propeller" evidence="2">
    <location>
        <begin position="175"/>
        <end position="339"/>
    </location>
</feature>